<proteinExistence type="predicted"/>
<evidence type="ECO:0008006" key="3">
    <source>
        <dbReference type="Google" id="ProtNLM"/>
    </source>
</evidence>
<name>A0ABT5ULE1_9GAMM</name>
<sequence length="88" mass="9944">MQITASQLQSQHKALIDALKRGESVEITYHGEILGIVHPKTTSLQLPSSNRDADVFFGMHSDQTTSAQSIEDEIRQLRKGRRQRLDDI</sequence>
<dbReference type="EMBL" id="JAPMOU010000093">
    <property type="protein sequence ID" value="MDE1465854.1"/>
    <property type="molecule type" value="Genomic_DNA"/>
</dbReference>
<evidence type="ECO:0000313" key="2">
    <source>
        <dbReference type="Proteomes" id="UP001528823"/>
    </source>
</evidence>
<protein>
    <recommendedName>
        <fullName evidence="3">Antitoxin</fullName>
    </recommendedName>
</protein>
<evidence type="ECO:0000313" key="1">
    <source>
        <dbReference type="EMBL" id="MDE1465854.1"/>
    </source>
</evidence>
<organism evidence="1 2">
    <name type="scientific">Spartinivicinus poritis</name>
    <dbReference type="NCBI Taxonomy" id="2994640"/>
    <lineage>
        <taxon>Bacteria</taxon>
        <taxon>Pseudomonadati</taxon>
        <taxon>Pseudomonadota</taxon>
        <taxon>Gammaproteobacteria</taxon>
        <taxon>Oceanospirillales</taxon>
        <taxon>Zooshikellaceae</taxon>
        <taxon>Spartinivicinus</taxon>
    </lineage>
</organism>
<reference evidence="1 2" key="1">
    <citation type="submission" date="2022-11" db="EMBL/GenBank/DDBJ databases">
        <title>Spartinivicinus poritis sp. nov., isolated from scleractinian coral Porites lutea.</title>
        <authorList>
            <person name="Zhang G."/>
            <person name="Cai L."/>
            <person name="Wei Q."/>
        </authorList>
    </citation>
    <scope>NUCLEOTIDE SEQUENCE [LARGE SCALE GENOMIC DNA]</scope>
    <source>
        <strain evidence="1 2">A2-2</strain>
    </source>
</reference>
<keyword evidence="2" id="KW-1185">Reference proteome</keyword>
<dbReference type="RefSeq" id="WP_274692157.1">
    <property type="nucleotide sequence ID" value="NZ_JAPMOU010000093.1"/>
</dbReference>
<dbReference type="Proteomes" id="UP001528823">
    <property type="component" value="Unassembled WGS sequence"/>
</dbReference>
<comment type="caution">
    <text evidence="1">The sequence shown here is derived from an EMBL/GenBank/DDBJ whole genome shotgun (WGS) entry which is preliminary data.</text>
</comment>
<accession>A0ABT5ULE1</accession>
<gene>
    <name evidence="1" type="ORF">ORQ98_28205</name>
</gene>